<dbReference type="EMBL" id="JADCNM010000007">
    <property type="protein sequence ID" value="KAG0474303.1"/>
    <property type="molecule type" value="Genomic_DNA"/>
</dbReference>
<name>A0A835QTJ3_VANPL</name>
<reference evidence="1 2" key="1">
    <citation type="journal article" date="2020" name="Nat. Food">
        <title>A phased Vanilla planifolia genome enables genetic improvement of flavour and production.</title>
        <authorList>
            <person name="Hasing T."/>
            <person name="Tang H."/>
            <person name="Brym M."/>
            <person name="Khazi F."/>
            <person name="Huang T."/>
            <person name="Chambers A.H."/>
        </authorList>
    </citation>
    <scope>NUCLEOTIDE SEQUENCE [LARGE SCALE GENOMIC DNA]</scope>
    <source>
        <tissue evidence="1">Leaf</tissue>
    </source>
</reference>
<comment type="caution">
    <text evidence="1">The sequence shown here is derived from an EMBL/GenBank/DDBJ whole genome shotgun (WGS) entry which is preliminary data.</text>
</comment>
<dbReference type="Proteomes" id="UP000639772">
    <property type="component" value="Chromosome 7"/>
</dbReference>
<sequence length="165" mass="18599">MTGSLRRHSNLQRFLDSITPSVSSKSLPKDGYSEWSAYGAGVPIIFPGGESVIQYYVPYLSAIQIYTTKALASLRRRVIPGATTARRSFRSWDAASEDSSFDQEASWPSNRLGYLYFQYIEIFVLLRKDSIDGQGRTPITNLLLRPVVSFAFLWLPSVFNNMASR</sequence>
<organism evidence="1 2">
    <name type="scientific">Vanilla planifolia</name>
    <name type="common">Vanilla</name>
    <dbReference type="NCBI Taxonomy" id="51239"/>
    <lineage>
        <taxon>Eukaryota</taxon>
        <taxon>Viridiplantae</taxon>
        <taxon>Streptophyta</taxon>
        <taxon>Embryophyta</taxon>
        <taxon>Tracheophyta</taxon>
        <taxon>Spermatophyta</taxon>
        <taxon>Magnoliopsida</taxon>
        <taxon>Liliopsida</taxon>
        <taxon>Asparagales</taxon>
        <taxon>Orchidaceae</taxon>
        <taxon>Vanilloideae</taxon>
        <taxon>Vanilleae</taxon>
        <taxon>Vanilla</taxon>
    </lineage>
</organism>
<dbReference type="Pfam" id="PF05623">
    <property type="entry name" value="DUF789"/>
    <property type="match status" value="1"/>
</dbReference>
<dbReference type="OrthoDB" id="1896065at2759"/>
<protein>
    <submittedName>
        <fullName evidence="1">Uncharacterized protein</fullName>
    </submittedName>
</protein>
<dbReference type="InterPro" id="IPR008507">
    <property type="entry name" value="DUF789"/>
</dbReference>
<evidence type="ECO:0000313" key="1">
    <source>
        <dbReference type="EMBL" id="KAG0474303.1"/>
    </source>
</evidence>
<proteinExistence type="predicted"/>
<evidence type="ECO:0000313" key="2">
    <source>
        <dbReference type="Proteomes" id="UP000639772"/>
    </source>
</evidence>
<accession>A0A835QTJ3</accession>
<dbReference type="PANTHER" id="PTHR31343:SF29">
    <property type="entry name" value="DUF789 DOMAIN-CONTAINING PROTEIN"/>
    <property type="match status" value="1"/>
</dbReference>
<dbReference type="AlphaFoldDB" id="A0A835QTJ3"/>
<gene>
    <name evidence="1" type="ORF">HPP92_013989</name>
</gene>
<dbReference type="PANTHER" id="PTHR31343">
    <property type="entry name" value="T15D22.8"/>
    <property type="match status" value="1"/>
</dbReference>